<comment type="caution">
    <text evidence="2">The sequence shown here is derived from an EMBL/GenBank/DDBJ whole genome shotgun (WGS) entry which is preliminary data.</text>
</comment>
<reference evidence="2" key="1">
    <citation type="submission" date="2020-01" db="EMBL/GenBank/DDBJ databases">
        <authorList>
            <person name="Mishra B."/>
        </authorList>
    </citation>
    <scope>NUCLEOTIDE SEQUENCE [LARGE SCALE GENOMIC DNA]</scope>
</reference>
<evidence type="ECO:0000313" key="2">
    <source>
        <dbReference type="EMBL" id="CAA7046278.1"/>
    </source>
</evidence>
<keyword evidence="3" id="KW-1185">Reference proteome</keyword>
<dbReference type="AlphaFoldDB" id="A0A6D2KDQ8"/>
<dbReference type="GO" id="GO:0008017">
    <property type="term" value="F:microtubule binding"/>
    <property type="evidence" value="ECO:0007669"/>
    <property type="project" value="InterPro"/>
</dbReference>
<feature type="region of interest" description="Disordered" evidence="1">
    <location>
        <begin position="184"/>
        <end position="591"/>
    </location>
</feature>
<feature type="compositionally biased region" description="Basic and acidic residues" evidence="1">
    <location>
        <begin position="432"/>
        <end position="451"/>
    </location>
</feature>
<proteinExistence type="predicted"/>
<protein>
    <submittedName>
        <fullName evidence="2">Uncharacterized protein</fullName>
    </submittedName>
</protein>
<evidence type="ECO:0000256" key="1">
    <source>
        <dbReference type="SAM" id="MobiDB-lite"/>
    </source>
</evidence>
<feature type="region of interest" description="Disordered" evidence="1">
    <location>
        <begin position="133"/>
        <end position="155"/>
    </location>
</feature>
<accession>A0A6D2KDQ8</accession>
<dbReference type="PANTHER" id="PTHR33737">
    <property type="entry name" value="OS05G0121800 PROTEIN"/>
    <property type="match status" value="1"/>
</dbReference>
<gene>
    <name evidence="2" type="ORF">MERR_LOCUS33513</name>
</gene>
<sequence>MEDNNEPKKSEVEVQVDGLGLIDVAGEDDSLLFSSFPDPTSYEFSEADADEDKKCLNDDKDQSFLTDTQSCDDEEILVSSIEEKEEVLQPRESPEPQKVMKSGKYNLRKSLAWDNAFFTSDGVLEPEELTSMMESNNKSERKGLPTIEEDVNRSTESISTFQSDCTVENSQELVLFEDVRASIQRSSAKGSGAATPGKYNELGETEVATSPTSSTLDVVASQEQLKPKASPKKLSIRAQGLGKATKQPVATRGLSTSISKPPNGVSKVRPALATTSTKRASVDMTKTKLERNPKFPAGKEPLGTRISISRSARPTLPKHAVPKSTIRSSTASKNELTSSCSSLESCASASSSASHKASLVSTKKKNDPSSRLASQSLANRSTSRGIMGQPRIPPHPTNMTTKSKLASSVPSRASASGGNMAKSNQKTVSGEKPVESSKDESVVQADAKEGTIRISAFNSGGLVPSGSMKASGLRVPSPKIGFFDGARHGSSSSASKKSGKSQANKSPIQVSSNSKTKASSSPKLQNKLYSKISAEDQLEGDAKRSGKGGDSGAKRDGRPSQAAQFPQLDHQGSYGNSQGSHMMVQMPGTEQ</sequence>
<organism evidence="2 3">
    <name type="scientific">Microthlaspi erraticum</name>
    <dbReference type="NCBI Taxonomy" id="1685480"/>
    <lineage>
        <taxon>Eukaryota</taxon>
        <taxon>Viridiplantae</taxon>
        <taxon>Streptophyta</taxon>
        <taxon>Embryophyta</taxon>
        <taxon>Tracheophyta</taxon>
        <taxon>Spermatophyta</taxon>
        <taxon>Magnoliopsida</taxon>
        <taxon>eudicotyledons</taxon>
        <taxon>Gunneridae</taxon>
        <taxon>Pentapetalae</taxon>
        <taxon>rosids</taxon>
        <taxon>malvids</taxon>
        <taxon>Brassicales</taxon>
        <taxon>Brassicaceae</taxon>
        <taxon>Coluteocarpeae</taxon>
        <taxon>Microthlaspi</taxon>
    </lineage>
</organism>
<dbReference type="OrthoDB" id="1931260at2759"/>
<feature type="compositionally biased region" description="Low complexity" evidence="1">
    <location>
        <begin position="338"/>
        <end position="361"/>
    </location>
</feature>
<dbReference type="EMBL" id="CACVBM020001340">
    <property type="protein sequence ID" value="CAA7046278.1"/>
    <property type="molecule type" value="Genomic_DNA"/>
</dbReference>
<dbReference type="PANTHER" id="PTHR33737:SF2">
    <property type="entry name" value="OS12G0102700 PROTEIN"/>
    <property type="match status" value="1"/>
</dbReference>
<dbReference type="Proteomes" id="UP000467841">
    <property type="component" value="Unassembled WGS sequence"/>
</dbReference>
<feature type="compositionally biased region" description="Polar residues" evidence="1">
    <location>
        <begin position="207"/>
        <end position="224"/>
    </location>
</feature>
<feature type="compositionally biased region" description="Polar residues" evidence="1">
    <location>
        <begin position="397"/>
        <end position="428"/>
    </location>
</feature>
<dbReference type="InterPro" id="IPR045882">
    <property type="entry name" value="GPT1/2"/>
</dbReference>
<feature type="compositionally biased region" description="Polar residues" evidence="1">
    <location>
        <begin position="325"/>
        <end position="337"/>
    </location>
</feature>
<evidence type="ECO:0000313" key="3">
    <source>
        <dbReference type="Proteomes" id="UP000467841"/>
    </source>
</evidence>
<name>A0A6D2KDQ8_9BRAS</name>
<feature type="compositionally biased region" description="Polar residues" evidence="1">
    <location>
        <begin position="369"/>
        <end position="384"/>
    </location>
</feature>
<feature type="compositionally biased region" description="Low complexity" evidence="1">
    <location>
        <begin position="489"/>
        <end position="523"/>
    </location>
</feature>